<dbReference type="Proteomes" id="UP000044071">
    <property type="component" value="Unassembled WGS sequence"/>
</dbReference>
<dbReference type="OrthoDB" id="5653352at2"/>
<keyword evidence="2" id="KW-1185">Reference proteome</keyword>
<evidence type="ECO:0000313" key="1">
    <source>
        <dbReference type="EMBL" id="CDZ79202.1"/>
    </source>
</evidence>
<organism evidence="1 2">
    <name type="scientific">Legionella massiliensis</name>
    <dbReference type="NCBI Taxonomy" id="1034943"/>
    <lineage>
        <taxon>Bacteria</taxon>
        <taxon>Pseudomonadati</taxon>
        <taxon>Pseudomonadota</taxon>
        <taxon>Gammaproteobacteria</taxon>
        <taxon>Legionellales</taxon>
        <taxon>Legionellaceae</taxon>
        <taxon>Legionella</taxon>
    </lineage>
</organism>
<dbReference type="EMBL" id="CCSB01000004">
    <property type="protein sequence ID" value="CDZ79202.1"/>
    <property type="molecule type" value="Genomic_DNA"/>
</dbReference>
<dbReference type="AlphaFoldDB" id="A0A078L1S9"/>
<protein>
    <submittedName>
        <fullName evidence="1">Uncharacterized protein</fullName>
    </submittedName>
</protein>
<name>A0A078L1S9_9GAMM</name>
<dbReference type="STRING" id="1034943.BN59_03520"/>
<sequence length="518" mass="57923">MDIAHNVNNLLNDDKKRILEEIALNIVGDIVMLDGDVDTQEVINATDVAMAINALVKGQGFNARSGKYYPKERIQEFFDLHKLSLQSLASQLFTINEADLFKDIDTLGTILFGQQWSREYLTKNDKVILASENSRIILYRAKNGELAIRFPSEEARNAFMGQMKQETIPEAFRKGEQYKNNPKGLTPVCYQSYPRHIYMPSYMAANGEFAINCGSQENRDTLLKLLGLQANETMLLLNGESITSYGDQLFSTFATATQQNAIYFDSSNKIFTQKGSFLKIDTVSGVIIQGQIQDYSDIPVSRQESRFEYNRADEVIELVAPLAPILVAPEPIVVPSEPIVVNEAPLAKQCLIITTSNLTGMPEIDIIFPNQASRDHWHTTFISFAQFLGLAITNDSLAEKSNEDQTTLRLKASNGIGSTGVYIAKQNSSAQFQPLPQIAIEFGDEQLRDMFLASFSISGEQADIYRGNSNRVKAVYFKVETLHPQTNQAFEVTYNEDALLNYSAIIYDTEELTGLSIN</sequence>
<accession>A0A078L1S9</accession>
<gene>
    <name evidence="1" type="ORF">BN59_03520</name>
</gene>
<reference evidence="1 2" key="1">
    <citation type="submission" date="2014-06" db="EMBL/GenBank/DDBJ databases">
        <authorList>
            <person name="Urmite Genomes Urmite Genomes"/>
        </authorList>
    </citation>
    <scope>NUCLEOTIDE SEQUENCE [LARGE SCALE GENOMIC DNA]</scope>
</reference>
<proteinExistence type="predicted"/>
<dbReference type="eggNOG" id="ENOG5031ENI">
    <property type="taxonomic scope" value="Bacteria"/>
</dbReference>
<dbReference type="RefSeq" id="WP_044012373.1">
    <property type="nucleotide sequence ID" value="NZ_CCVW01000004.1"/>
</dbReference>
<evidence type="ECO:0000313" key="2">
    <source>
        <dbReference type="Proteomes" id="UP000044071"/>
    </source>
</evidence>